<dbReference type="InterPro" id="IPR027417">
    <property type="entry name" value="P-loop_NTPase"/>
</dbReference>
<dbReference type="SUPFAM" id="SSF52540">
    <property type="entry name" value="P-loop containing nucleoside triphosphate hydrolases"/>
    <property type="match status" value="1"/>
</dbReference>
<dbReference type="InterPro" id="IPR003439">
    <property type="entry name" value="ABC_transporter-like_ATP-bd"/>
</dbReference>
<dbReference type="PROSITE" id="PS50893">
    <property type="entry name" value="ABC_TRANSPORTER_2"/>
    <property type="match status" value="1"/>
</dbReference>
<protein>
    <submittedName>
        <fullName evidence="6">Manganese transport system ATP-binding protein</fullName>
    </submittedName>
</protein>
<proteinExistence type="inferred from homology"/>
<dbReference type="OrthoDB" id="5296765at2"/>
<comment type="caution">
    <text evidence="6">The sequence shown here is derived from an EMBL/GenBank/DDBJ whole genome shotgun (WGS) entry which is preliminary data.</text>
</comment>
<keyword evidence="2" id="KW-0813">Transport</keyword>
<dbReference type="RefSeq" id="WP_130450116.1">
    <property type="nucleotide sequence ID" value="NZ_SHLA01000001.1"/>
</dbReference>
<evidence type="ECO:0000313" key="7">
    <source>
        <dbReference type="Proteomes" id="UP000292685"/>
    </source>
</evidence>
<evidence type="ECO:0000259" key="5">
    <source>
        <dbReference type="PROSITE" id="PS50893"/>
    </source>
</evidence>
<dbReference type="InterPro" id="IPR050153">
    <property type="entry name" value="Metal_Ion_Import_ABC"/>
</dbReference>
<dbReference type="AlphaFoldDB" id="A0A4Q8ADH0"/>
<dbReference type="InterPro" id="IPR017871">
    <property type="entry name" value="ABC_transporter-like_CS"/>
</dbReference>
<dbReference type="Gene3D" id="3.40.50.300">
    <property type="entry name" value="P-loop containing nucleotide triphosphate hydrolases"/>
    <property type="match status" value="1"/>
</dbReference>
<comment type="similarity">
    <text evidence="1">Belongs to the ABC transporter superfamily.</text>
</comment>
<evidence type="ECO:0000313" key="6">
    <source>
        <dbReference type="EMBL" id="RZU61705.1"/>
    </source>
</evidence>
<keyword evidence="3" id="KW-0547">Nucleotide-binding</keyword>
<dbReference type="PROSITE" id="PS00211">
    <property type="entry name" value="ABC_TRANSPORTER_1"/>
    <property type="match status" value="1"/>
</dbReference>
<accession>A0A4Q8ADH0</accession>
<dbReference type="PANTHER" id="PTHR42734:SF5">
    <property type="entry name" value="IRON TRANSPORT SYSTEM ATP-BINDING PROTEIN HI_0361-RELATED"/>
    <property type="match status" value="1"/>
</dbReference>
<sequence>MSVIRVRDLTVSYGPVKALDGVDFDVEAGRLCGLVGVNGSGKSTLFKALMGLVNPNRGEISLFGHGQARARKEGLITYVPQAEDVDWTFPVSVRDVVLMGRYGYMGRSRRPSPADRAAVDEALDRVDLAGLAKRQIGQLSGGQKKRAFVARGIAQGAELMLLDEPFAGVDVTSEKLIMKLLTSLTAEGRTILMSTHDLAGVPTFCTQAVLLHHSVLASGTPADVLTDANLAQAFGGPRQEEA</sequence>
<dbReference type="Pfam" id="PF00005">
    <property type="entry name" value="ABC_tran"/>
    <property type="match status" value="1"/>
</dbReference>
<gene>
    <name evidence="6" type="ORF">EV380_1282</name>
</gene>
<dbReference type="InterPro" id="IPR003593">
    <property type="entry name" value="AAA+_ATPase"/>
</dbReference>
<dbReference type="GO" id="GO:0005524">
    <property type="term" value="F:ATP binding"/>
    <property type="evidence" value="ECO:0007669"/>
    <property type="project" value="UniProtKB-KW"/>
</dbReference>
<evidence type="ECO:0000256" key="1">
    <source>
        <dbReference type="ARBA" id="ARBA00005417"/>
    </source>
</evidence>
<evidence type="ECO:0000256" key="2">
    <source>
        <dbReference type="ARBA" id="ARBA00022448"/>
    </source>
</evidence>
<evidence type="ECO:0000256" key="4">
    <source>
        <dbReference type="ARBA" id="ARBA00022840"/>
    </source>
</evidence>
<evidence type="ECO:0000256" key="3">
    <source>
        <dbReference type="ARBA" id="ARBA00022741"/>
    </source>
</evidence>
<dbReference type="EMBL" id="SHLA01000001">
    <property type="protein sequence ID" value="RZU61705.1"/>
    <property type="molecule type" value="Genomic_DNA"/>
</dbReference>
<dbReference type="Proteomes" id="UP000292685">
    <property type="component" value="Unassembled WGS sequence"/>
</dbReference>
<dbReference type="GO" id="GO:0016887">
    <property type="term" value="F:ATP hydrolysis activity"/>
    <property type="evidence" value="ECO:0007669"/>
    <property type="project" value="InterPro"/>
</dbReference>
<dbReference type="PANTHER" id="PTHR42734">
    <property type="entry name" value="METAL TRANSPORT SYSTEM ATP-BINDING PROTEIN TM_0124-RELATED"/>
    <property type="match status" value="1"/>
</dbReference>
<dbReference type="CDD" id="cd03235">
    <property type="entry name" value="ABC_Metallic_Cations"/>
    <property type="match status" value="1"/>
</dbReference>
<organism evidence="6 7">
    <name type="scientific">Zhihengliuella halotolerans</name>
    <dbReference type="NCBI Taxonomy" id="370736"/>
    <lineage>
        <taxon>Bacteria</taxon>
        <taxon>Bacillati</taxon>
        <taxon>Actinomycetota</taxon>
        <taxon>Actinomycetes</taxon>
        <taxon>Micrococcales</taxon>
        <taxon>Micrococcaceae</taxon>
        <taxon>Zhihengliuella</taxon>
    </lineage>
</organism>
<keyword evidence="4 6" id="KW-0067">ATP-binding</keyword>
<dbReference type="SMART" id="SM00382">
    <property type="entry name" value="AAA"/>
    <property type="match status" value="1"/>
</dbReference>
<keyword evidence="7" id="KW-1185">Reference proteome</keyword>
<name>A0A4Q8ADH0_9MICC</name>
<dbReference type="FunFam" id="3.40.50.300:FF:000134">
    <property type="entry name" value="Iron-enterobactin ABC transporter ATP-binding protein"/>
    <property type="match status" value="1"/>
</dbReference>
<reference evidence="6 7" key="1">
    <citation type="submission" date="2019-02" db="EMBL/GenBank/DDBJ databases">
        <title>Sequencing the genomes of 1000 actinobacteria strains.</title>
        <authorList>
            <person name="Klenk H.-P."/>
        </authorList>
    </citation>
    <scope>NUCLEOTIDE SEQUENCE [LARGE SCALE GENOMIC DNA]</scope>
    <source>
        <strain evidence="6 7">DSM 17364</strain>
    </source>
</reference>
<feature type="domain" description="ABC transporter" evidence="5">
    <location>
        <begin position="4"/>
        <end position="238"/>
    </location>
</feature>